<dbReference type="PANTHER" id="PTHR11439:SF503">
    <property type="entry name" value="CYSTEINE-RICH RLK (RECEPTOR-LIKE PROTEIN KINASE) 8"/>
    <property type="match status" value="1"/>
</dbReference>
<protein>
    <submittedName>
        <fullName evidence="1">Uncharacterized protein</fullName>
    </submittedName>
</protein>
<accession>A0AAF0U197</accession>
<keyword evidence="2" id="KW-1185">Reference proteome</keyword>
<organism evidence="1 2">
    <name type="scientific">Solanum verrucosum</name>
    <dbReference type="NCBI Taxonomy" id="315347"/>
    <lineage>
        <taxon>Eukaryota</taxon>
        <taxon>Viridiplantae</taxon>
        <taxon>Streptophyta</taxon>
        <taxon>Embryophyta</taxon>
        <taxon>Tracheophyta</taxon>
        <taxon>Spermatophyta</taxon>
        <taxon>Magnoliopsida</taxon>
        <taxon>eudicotyledons</taxon>
        <taxon>Gunneridae</taxon>
        <taxon>Pentapetalae</taxon>
        <taxon>asterids</taxon>
        <taxon>lamiids</taxon>
        <taxon>Solanales</taxon>
        <taxon>Solanaceae</taxon>
        <taxon>Solanoideae</taxon>
        <taxon>Solaneae</taxon>
        <taxon>Solanum</taxon>
    </lineage>
</organism>
<evidence type="ECO:0000313" key="2">
    <source>
        <dbReference type="Proteomes" id="UP001234989"/>
    </source>
</evidence>
<dbReference type="EMBL" id="CP133618">
    <property type="protein sequence ID" value="WMV37409.1"/>
    <property type="molecule type" value="Genomic_DNA"/>
</dbReference>
<dbReference type="AlphaFoldDB" id="A0AAF0U197"/>
<gene>
    <name evidence="1" type="ORF">MTR67_030794</name>
</gene>
<name>A0AAF0U197_SOLVR</name>
<dbReference type="PANTHER" id="PTHR11439">
    <property type="entry name" value="GAG-POL-RELATED RETROTRANSPOSON"/>
    <property type="match status" value="1"/>
</dbReference>
<dbReference type="Proteomes" id="UP001234989">
    <property type="component" value="Chromosome 7"/>
</dbReference>
<proteinExistence type="predicted"/>
<sequence length="58" mass="6830">MHYASEMHFRAGKIILRYIKGTVDYGVKFEKCPSFRLHRFSDSDWVGSVDDMRSTYGH</sequence>
<reference evidence="1" key="1">
    <citation type="submission" date="2023-08" db="EMBL/GenBank/DDBJ databases">
        <title>A de novo genome assembly of Solanum verrucosum Schlechtendal, a Mexican diploid species geographically isolated from the other diploid A-genome species in potato relatives.</title>
        <authorList>
            <person name="Hosaka K."/>
        </authorList>
    </citation>
    <scope>NUCLEOTIDE SEQUENCE</scope>
    <source>
        <tissue evidence="1">Young leaves</tissue>
    </source>
</reference>
<evidence type="ECO:0000313" key="1">
    <source>
        <dbReference type="EMBL" id="WMV37409.1"/>
    </source>
</evidence>